<gene>
    <name evidence="9" type="ORF">Nepgr_011726</name>
</gene>
<dbReference type="Proteomes" id="UP001279734">
    <property type="component" value="Unassembled WGS sequence"/>
</dbReference>
<organism evidence="9 10">
    <name type="scientific">Nepenthes gracilis</name>
    <name type="common">Slender pitcher plant</name>
    <dbReference type="NCBI Taxonomy" id="150966"/>
    <lineage>
        <taxon>Eukaryota</taxon>
        <taxon>Viridiplantae</taxon>
        <taxon>Streptophyta</taxon>
        <taxon>Embryophyta</taxon>
        <taxon>Tracheophyta</taxon>
        <taxon>Spermatophyta</taxon>
        <taxon>Magnoliopsida</taxon>
        <taxon>eudicotyledons</taxon>
        <taxon>Gunneridae</taxon>
        <taxon>Pentapetalae</taxon>
        <taxon>Caryophyllales</taxon>
        <taxon>Nepenthaceae</taxon>
        <taxon>Nepenthes</taxon>
    </lineage>
</organism>
<accession>A0AAD3XMM9</accession>
<dbReference type="SMART" id="SM00119">
    <property type="entry name" value="HECTc"/>
    <property type="match status" value="1"/>
</dbReference>
<protein>
    <recommendedName>
        <fullName evidence="2">HECT-type E3 ubiquitin transferase</fullName>
        <ecNumber evidence="2">2.3.2.26</ecNumber>
    </recommendedName>
</protein>
<sequence>MIYPMKPCGALPPPSFTPASASSSTPLSLRLVDLGCLLHIAVAEGTRLLVIEGRPKDEEEWRRRIELRMIPVDVGSKSNFEIQLCCLHLMDEPRKHQVSLRGASAKEITRVALLEKVSRERELRNFTRRATASALFIQRVWRRYYVTRTLALQLQEEWELLLSHYSGVMTKTWISCNILRPFLFFITQLSTGQHKISARDMSCMHNCFVILLESINATDMDMNFNSLAIGTTEERRIWTFQVQKLISSCSFILEEYDSSSGSKDIVALTSLSLRFVITISDLKVWKFISYENRQDADSSVKNLIRFMGSAKSGLYRAIGRYINKLDAPPASERRSSVQTDEKFLITASTITLALRPFQFLNLDLEASVASDMQSAAELFCIFILPIPWLVQRIPSLLLPALRHKSILLPCFRTLLISNEKILMEYLEMDQSGISFCLYMMPRVGWALSNAICLATESENDSVEPSNFTDGADCVAYVHALNKLAENFLNAIENFGGMKKEFQELKEDVKNSVESNCTYGGSDMISGSQRYMDLLRPVCTQWHLSRLMVAVRRDSSEDKCDALLTNSAPRPWRPLGLLDIAHFYSHMIRIYSVLNSTVGSLPVLNMLSFAPGFLLNVWGRLESSLFSVESQAFREEIFCDDILSGNPSKEVSEKKQRQHSKDVGAKWASVLHRITGKPQADANHVDIINRQLQHNQGNEDAGDVWDLESVRGGPQSISKDTSYLLHLFCATYAHLLLVLDDIEFYESQVPFSLEQQRKIASMLNTLVYNGLLHSSGQQNGPLMDAAVRCLQMLYERDCRHQFCPPALWLAPARTSRPPVATAVRTHEVFSVRSDASLTITSIGSFITTTPHVYPFEERVRMFREFIKMDKASRRMAGELTGPNERSIEIVVRRGHIIEDGFQQLNSLGSRLKSSIHVSFVSECGLPEAGLDYGGLSKEFLTDIAKAAFAPEYGLFNQTSTPERLLIPSTAARFQENCIQMIEFFGRIVGKALYEEILLDYSFSHVFVQKLLGRYSFLDELSTLDSELYRNLMYVKNYDGDVKELSLDFTVVEESFGKRHVIELKPGGKDTTVTNENKLQYIHAIADYKLNRQILPLSNAFYVGLTDLISPSWLQLFNSSEFNQLLSGGNHDIDVDDLRKNTRYTGGYSEGSRTVKLFWEVMTGFEPKQRCMLLKFVTSCSRAPLLGFKHLHPTFTIHKVSCDVPLWAAIGGHDVERLPSASTCYNTLKLPSFLKNSWLASGSREITMFKCPFQYIQERVELASRFNLSTHWLLPDPNMVMAAGKHPIDGRVVTLSLLTLPEFWVCHG</sequence>
<reference evidence="9" key="1">
    <citation type="submission" date="2023-05" db="EMBL/GenBank/DDBJ databases">
        <title>Nepenthes gracilis genome sequencing.</title>
        <authorList>
            <person name="Fukushima K."/>
        </authorList>
    </citation>
    <scope>NUCLEOTIDE SEQUENCE</scope>
    <source>
        <strain evidence="9">SING2019-196</strain>
    </source>
</reference>
<evidence type="ECO:0000259" key="8">
    <source>
        <dbReference type="PROSITE" id="PS50237"/>
    </source>
</evidence>
<evidence type="ECO:0000256" key="6">
    <source>
        <dbReference type="ARBA" id="ARBA00061247"/>
    </source>
</evidence>
<comment type="catalytic activity">
    <reaction evidence="1">
        <text>S-ubiquitinyl-[E2 ubiquitin-conjugating enzyme]-L-cysteine + [acceptor protein]-L-lysine = [E2 ubiquitin-conjugating enzyme]-L-cysteine + N(6)-ubiquitinyl-[acceptor protein]-L-lysine.</text>
        <dbReference type="EC" id="2.3.2.26"/>
    </reaction>
</comment>
<proteinExistence type="inferred from homology"/>
<dbReference type="Gene3D" id="3.90.1750.10">
    <property type="entry name" value="Hect, E3 ligase catalytic domains"/>
    <property type="match status" value="1"/>
</dbReference>
<keyword evidence="4 7" id="KW-0833">Ubl conjugation pathway</keyword>
<feature type="domain" description="HECT" evidence="8">
    <location>
        <begin position="910"/>
        <end position="1231"/>
    </location>
</feature>
<dbReference type="Gene3D" id="3.30.2410.10">
    <property type="entry name" value="Hect, E3 ligase catalytic domain"/>
    <property type="match status" value="1"/>
</dbReference>
<evidence type="ECO:0000256" key="7">
    <source>
        <dbReference type="PROSITE-ProRule" id="PRU00104"/>
    </source>
</evidence>
<dbReference type="PANTHER" id="PTHR45700:SF2">
    <property type="entry name" value="UBIQUITIN-PROTEIN LIGASE E3C"/>
    <property type="match status" value="1"/>
</dbReference>
<evidence type="ECO:0000256" key="4">
    <source>
        <dbReference type="ARBA" id="ARBA00022786"/>
    </source>
</evidence>
<dbReference type="InterPro" id="IPR035983">
    <property type="entry name" value="Hect_E3_ubiquitin_ligase"/>
</dbReference>
<evidence type="ECO:0000256" key="1">
    <source>
        <dbReference type="ARBA" id="ARBA00000885"/>
    </source>
</evidence>
<dbReference type="InterPro" id="IPR044611">
    <property type="entry name" value="E3A/B/C-like"/>
</dbReference>
<dbReference type="EMBL" id="BSYO01000009">
    <property type="protein sequence ID" value="GMH09885.1"/>
    <property type="molecule type" value="Genomic_DNA"/>
</dbReference>
<dbReference type="GO" id="GO:0061630">
    <property type="term" value="F:ubiquitin protein ligase activity"/>
    <property type="evidence" value="ECO:0007669"/>
    <property type="project" value="UniProtKB-EC"/>
</dbReference>
<dbReference type="EC" id="2.3.2.26" evidence="2"/>
<evidence type="ECO:0000313" key="10">
    <source>
        <dbReference type="Proteomes" id="UP001279734"/>
    </source>
</evidence>
<keyword evidence="10" id="KW-1185">Reference proteome</keyword>
<evidence type="ECO:0000256" key="2">
    <source>
        <dbReference type="ARBA" id="ARBA00012485"/>
    </source>
</evidence>
<keyword evidence="3" id="KW-0808">Transferase</keyword>
<dbReference type="GO" id="GO:0000209">
    <property type="term" value="P:protein polyubiquitination"/>
    <property type="evidence" value="ECO:0007669"/>
    <property type="project" value="InterPro"/>
</dbReference>
<comment type="caution">
    <text evidence="9">The sequence shown here is derived from an EMBL/GenBank/DDBJ whole genome shotgun (WGS) entry which is preliminary data.</text>
</comment>
<dbReference type="Gene3D" id="3.30.2160.10">
    <property type="entry name" value="Hect, E3 ligase catalytic domain"/>
    <property type="match status" value="1"/>
</dbReference>
<evidence type="ECO:0000256" key="3">
    <source>
        <dbReference type="ARBA" id="ARBA00022679"/>
    </source>
</evidence>
<dbReference type="Pfam" id="PF00632">
    <property type="entry name" value="HECT"/>
    <property type="match status" value="1"/>
</dbReference>
<name>A0AAD3XMM9_NEPGR</name>
<evidence type="ECO:0000256" key="5">
    <source>
        <dbReference type="ARBA" id="ARBA00057703"/>
    </source>
</evidence>
<comment type="similarity">
    <text evidence="6">Belongs to the UPL family.</text>
</comment>
<dbReference type="PANTHER" id="PTHR45700">
    <property type="entry name" value="UBIQUITIN-PROTEIN LIGASE E3C"/>
    <property type="match status" value="1"/>
</dbReference>
<dbReference type="FunFam" id="3.30.2160.10:FF:000002">
    <property type="entry name" value="Putative Ubiquitin-protein ligase E3C"/>
    <property type="match status" value="1"/>
</dbReference>
<feature type="active site" description="Glycyl thioester intermediate" evidence="7">
    <location>
        <position position="1222"/>
    </location>
</feature>
<dbReference type="PROSITE" id="PS50237">
    <property type="entry name" value="HECT"/>
    <property type="match status" value="1"/>
</dbReference>
<dbReference type="CDD" id="cd00078">
    <property type="entry name" value="HECTc"/>
    <property type="match status" value="1"/>
</dbReference>
<dbReference type="GO" id="GO:0006511">
    <property type="term" value="P:ubiquitin-dependent protein catabolic process"/>
    <property type="evidence" value="ECO:0007669"/>
    <property type="project" value="TreeGrafter"/>
</dbReference>
<dbReference type="SUPFAM" id="SSF56204">
    <property type="entry name" value="Hect, E3 ligase catalytic domain"/>
    <property type="match status" value="1"/>
</dbReference>
<evidence type="ECO:0000313" key="9">
    <source>
        <dbReference type="EMBL" id="GMH09885.1"/>
    </source>
</evidence>
<comment type="function">
    <text evidence="5">Probable E3 ubiquitin-protein ligase which mediates ubiquitination and subsequent proteasomal degradation of target proteins.</text>
</comment>
<dbReference type="InterPro" id="IPR000569">
    <property type="entry name" value="HECT_dom"/>
</dbReference>